<dbReference type="Gene3D" id="2.60.40.10">
    <property type="entry name" value="Immunoglobulins"/>
    <property type="match status" value="1"/>
</dbReference>
<dbReference type="InterPro" id="IPR013783">
    <property type="entry name" value="Ig-like_fold"/>
</dbReference>
<evidence type="ECO:0000313" key="2">
    <source>
        <dbReference type="EMBL" id="PTB97914.1"/>
    </source>
</evidence>
<evidence type="ECO:0000259" key="1">
    <source>
        <dbReference type="PROSITE" id="PS50093"/>
    </source>
</evidence>
<name>A0A2T4DVS6_9BACT</name>
<feature type="non-terminal residue" evidence="2">
    <location>
        <position position="1"/>
    </location>
</feature>
<dbReference type="SUPFAM" id="SSF49299">
    <property type="entry name" value="PKD domain"/>
    <property type="match status" value="1"/>
</dbReference>
<dbReference type="CDD" id="cd00146">
    <property type="entry name" value="PKD"/>
    <property type="match status" value="1"/>
</dbReference>
<dbReference type="PROSITE" id="PS50093">
    <property type="entry name" value="PKD"/>
    <property type="match status" value="1"/>
</dbReference>
<dbReference type="Pfam" id="PF18911">
    <property type="entry name" value="PKD_4"/>
    <property type="match status" value="1"/>
</dbReference>
<accession>A0A2T4DVS6</accession>
<protein>
    <recommendedName>
        <fullName evidence="1">PKD domain-containing protein</fullName>
    </recommendedName>
</protein>
<comment type="caution">
    <text evidence="2">The sequence shown here is derived from an EMBL/GenBank/DDBJ whole genome shotgun (WGS) entry which is preliminary data.</text>
</comment>
<dbReference type="AlphaFoldDB" id="A0A2T4DVS6"/>
<sequence length="73" mass="8041">YSSEICINETFTAAHNLSGFKSFQWDLGNGELVNTANLSYQFNAGGEYQIKLIATDFADCEHVFPLTSKSEGV</sequence>
<dbReference type="EMBL" id="PYVU01000003">
    <property type="protein sequence ID" value="PTB97914.1"/>
    <property type="molecule type" value="Genomic_DNA"/>
</dbReference>
<reference evidence="2 3" key="1">
    <citation type="submission" date="2018-03" db="EMBL/GenBank/DDBJ databases">
        <title>Cross-interface Injection: A General Nanoliter Liquid Handling Method Applied to Single Cells Genome Amplification Automated Nanoliter Liquid Handling Applied to Single Cell Multiple Displacement Amplification.</title>
        <authorList>
            <person name="Yun J."/>
            <person name="Xu P."/>
            <person name="Xu J."/>
            <person name="Dai X."/>
            <person name="Wang Y."/>
            <person name="Zheng X."/>
            <person name="Cao C."/>
            <person name="Yi Q."/>
            <person name="Zhu Y."/>
            <person name="Wang L."/>
            <person name="Dong Z."/>
            <person name="Huang Y."/>
            <person name="Huang L."/>
            <person name="Du W."/>
        </authorList>
    </citation>
    <scope>NUCLEOTIDE SEQUENCE [LARGE SCALE GENOMIC DNA]</scope>
    <source>
        <strain evidence="2 3">Z-D1-2</strain>
    </source>
</reference>
<dbReference type="Proteomes" id="UP000240608">
    <property type="component" value="Unassembled WGS sequence"/>
</dbReference>
<dbReference type="InterPro" id="IPR000601">
    <property type="entry name" value="PKD_dom"/>
</dbReference>
<organism evidence="2 3">
    <name type="scientific">Marivirga lumbricoides</name>
    <dbReference type="NCBI Taxonomy" id="1046115"/>
    <lineage>
        <taxon>Bacteria</taxon>
        <taxon>Pseudomonadati</taxon>
        <taxon>Bacteroidota</taxon>
        <taxon>Cytophagia</taxon>
        <taxon>Cytophagales</taxon>
        <taxon>Marivirgaceae</taxon>
        <taxon>Marivirga</taxon>
    </lineage>
</organism>
<proteinExistence type="predicted"/>
<feature type="domain" description="PKD" evidence="1">
    <location>
        <begin position="1"/>
        <end position="56"/>
    </location>
</feature>
<dbReference type="InterPro" id="IPR035986">
    <property type="entry name" value="PKD_dom_sf"/>
</dbReference>
<gene>
    <name evidence="2" type="ORF">C9994_00890</name>
</gene>
<evidence type="ECO:0000313" key="3">
    <source>
        <dbReference type="Proteomes" id="UP000240608"/>
    </source>
</evidence>